<dbReference type="EMBL" id="JACHJL010000014">
    <property type="protein sequence ID" value="MBB5938040.1"/>
    <property type="molecule type" value="Genomic_DNA"/>
</dbReference>
<gene>
    <name evidence="1" type="ORF">FHS42_005124</name>
</gene>
<dbReference type="Proteomes" id="UP000588098">
    <property type="component" value="Unassembled WGS sequence"/>
</dbReference>
<comment type="caution">
    <text evidence="1">The sequence shown here is derived from an EMBL/GenBank/DDBJ whole genome shotgun (WGS) entry which is preliminary data.</text>
</comment>
<name>A0A7W9V0D5_9ACTN</name>
<evidence type="ECO:0000313" key="1">
    <source>
        <dbReference type="EMBL" id="MBB5938040.1"/>
    </source>
</evidence>
<protein>
    <submittedName>
        <fullName evidence="1">Uncharacterized protein</fullName>
    </submittedName>
</protein>
<dbReference type="AlphaFoldDB" id="A0A7W9V0D5"/>
<accession>A0A7W9V0D5</accession>
<reference evidence="1 2" key="1">
    <citation type="submission" date="2020-08" db="EMBL/GenBank/DDBJ databases">
        <title>Genomic Encyclopedia of Type Strains, Phase III (KMG-III): the genomes of soil and plant-associated and newly described type strains.</title>
        <authorList>
            <person name="Whitman W."/>
        </authorList>
    </citation>
    <scope>NUCLEOTIDE SEQUENCE [LARGE SCALE GENOMIC DNA]</scope>
    <source>
        <strain evidence="1 2">CECT 8305</strain>
    </source>
</reference>
<proteinExistence type="predicted"/>
<organism evidence="1 2">
    <name type="scientific">Streptomyces zagrosensis</name>
    <dbReference type="NCBI Taxonomy" id="1042984"/>
    <lineage>
        <taxon>Bacteria</taxon>
        <taxon>Bacillati</taxon>
        <taxon>Actinomycetota</taxon>
        <taxon>Actinomycetes</taxon>
        <taxon>Kitasatosporales</taxon>
        <taxon>Streptomycetaceae</taxon>
        <taxon>Streptomyces</taxon>
    </lineage>
</organism>
<keyword evidence="2" id="KW-1185">Reference proteome</keyword>
<sequence length="41" mass="4591">MPDRCLHSTGSVPGRFLTYRLGLLRPMPLRPMPLRLSLLGA</sequence>
<evidence type="ECO:0000313" key="2">
    <source>
        <dbReference type="Proteomes" id="UP000588098"/>
    </source>
</evidence>